<dbReference type="GO" id="GO:0005829">
    <property type="term" value="C:cytosol"/>
    <property type="evidence" value="ECO:0007669"/>
    <property type="project" value="TreeGrafter"/>
</dbReference>
<comment type="caution">
    <text evidence="1">The sequence shown here is derived from an EMBL/GenBank/DDBJ whole genome shotgun (WGS) entry which is preliminary data.</text>
</comment>
<gene>
    <name evidence="1" type="ORF">H8689_00255</name>
</gene>
<reference evidence="1 2" key="1">
    <citation type="submission" date="2020-08" db="EMBL/GenBank/DDBJ databases">
        <title>Genome public.</title>
        <authorList>
            <person name="Liu C."/>
            <person name="Sun Q."/>
        </authorList>
    </citation>
    <scope>NUCLEOTIDE SEQUENCE [LARGE SCALE GENOMIC DNA]</scope>
    <source>
        <strain evidence="1 2">NSJ-26</strain>
    </source>
</reference>
<dbReference type="SUPFAM" id="SSF56784">
    <property type="entry name" value="HAD-like"/>
    <property type="match status" value="1"/>
</dbReference>
<name>A0A926ILI0_9FIRM</name>
<keyword evidence="1" id="KW-0378">Hydrolase</keyword>
<dbReference type="GO" id="GO:0016791">
    <property type="term" value="F:phosphatase activity"/>
    <property type="evidence" value="ECO:0007669"/>
    <property type="project" value="UniProtKB-ARBA"/>
</dbReference>
<dbReference type="InterPro" id="IPR023214">
    <property type="entry name" value="HAD_sf"/>
</dbReference>
<dbReference type="PROSITE" id="PS01229">
    <property type="entry name" value="COF_2"/>
    <property type="match status" value="1"/>
</dbReference>
<proteinExistence type="predicted"/>
<dbReference type="Gene3D" id="3.30.1240.10">
    <property type="match status" value="1"/>
</dbReference>
<dbReference type="PROSITE" id="PS01228">
    <property type="entry name" value="COF_1"/>
    <property type="match status" value="1"/>
</dbReference>
<dbReference type="PRINTS" id="PR00119">
    <property type="entry name" value="CATATPASE"/>
</dbReference>
<keyword evidence="2" id="KW-1185">Reference proteome</keyword>
<sequence>MYKLVAIDLDGTLLTDEKTLTKENIDVLKRISDLGYEVVIATGRNYYSARELTKEIWDSTVYICNNGSVARNSKNNHRLFSNYINKEDFITIMEAGIERNLYPMIHVDYYDEGYDVVCIEDSKFLNNLNKNIIRYQIVEDYLDDSIDRILAMVYPGEKEVLTDFHSYIIKKFPNRYNSHIMENMVLSRALLEVMNPMGNKWYSLKKYAKSKGIKTKEIIAIGDNNNDIEMIKNAGLGIAMKNGEDLAKSVADIISQKNNNDSGVGFELKRVLNI</sequence>
<dbReference type="InterPro" id="IPR000150">
    <property type="entry name" value="Cof"/>
</dbReference>
<dbReference type="NCBIfam" id="TIGR00099">
    <property type="entry name" value="Cof-subfamily"/>
    <property type="match status" value="1"/>
</dbReference>
<evidence type="ECO:0000313" key="1">
    <source>
        <dbReference type="EMBL" id="MBC8589576.1"/>
    </source>
</evidence>
<dbReference type="Gene3D" id="3.40.50.1000">
    <property type="entry name" value="HAD superfamily/HAD-like"/>
    <property type="match status" value="1"/>
</dbReference>
<dbReference type="AlphaFoldDB" id="A0A926ILI0"/>
<dbReference type="PANTHER" id="PTHR10000">
    <property type="entry name" value="PHOSPHOSERINE PHOSPHATASE"/>
    <property type="match status" value="1"/>
</dbReference>
<dbReference type="NCBIfam" id="TIGR01484">
    <property type="entry name" value="HAD-SF-IIB"/>
    <property type="match status" value="1"/>
</dbReference>
<dbReference type="GO" id="GO:0000287">
    <property type="term" value="F:magnesium ion binding"/>
    <property type="evidence" value="ECO:0007669"/>
    <property type="project" value="TreeGrafter"/>
</dbReference>
<dbReference type="SFLD" id="SFLDS00003">
    <property type="entry name" value="Haloacid_Dehalogenase"/>
    <property type="match status" value="1"/>
</dbReference>
<dbReference type="InterPro" id="IPR036412">
    <property type="entry name" value="HAD-like_sf"/>
</dbReference>
<dbReference type="SFLD" id="SFLDG01140">
    <property type="entry name" value="C2.B:_Phosphomannomutase_and_P"/>
    <property type="match status" value="1"/>
</dbReference>
<accession>A0A926ILI0</accession>
<dbReference type="Pfam" id="PF08282">
    <property type="entry name" value="Hydrolase_3"/>
    <property type="match status" value="1"/>
</dbReference>
<dbReference type="InterPro" id="IPR006379">
    <property type="entry name" value="HAD-SF_hydro_IIB"/>
</dbReference>
<dbReference type="EMBL" id="JACRTK010000001">
    <property type="protein sequence ID" value="MBC8589576.1"/>
    <property type="molecule type" value="Genomic_DNA"/>
</dbReference>
<dbReference type="RefSeq" id="WP_249322398.1">
    <property type="nucleotide sequence ID" value="NZ_JACRTK010000001.1"/>
</dbReference>
<organism evidence="1 2">
    <name type="scientific">Wansuia hejianensis</name>
    <dbReference type="NCBI Taxonomy" id="2763667"/>
    <lineage>
        <taxon>Bacteria</taxon>
        <taxon>Bacillati</taxon>
        <taxon>Bacillota</taxon>
        <taxon>Clostridia</taxon>
        <taxon>Lachnospirales</taxon>
        <taxon>Lachnospiraceae</taxon>
        <taxon>Wansuia</taxon>
    </lineage>
</organism>
<dbReference type="PANTHER" id="PTHR10000:SF8">
    <property type="entry name" value="HAD SUPERFAMILY HYDROLASE-LIKE, TYPE 3"/>
    <property type="match status" value="1"/>
</dbReference>
<protein>
    <submittedName>
        <fullName evidence="1">Cof-type HAD-IIB family hydrolase</fullName>
    </submittedName>
</protein>
<evidence type="ECO:0000313" key="2">
    <source>
        <dbReference type="Proteomes" id="UP000601522"/>
    </source>
</evidence>
<dbReference type="Proteomes" id="UP000601522">
    <property type="component" value="Unassembled WGS sequence"/>
</dbReference>